<dbReference type="SUPFAM" id="SSF46894">
    <property type="entry name" value="C-terminal effector domain of the bipartite response regulators"/>
    <property type="match status" value="1"/>
</dbReference>
<organism evidence="4 5">
    <name type="scientific">Bifidobacterium commune</name>
    <dbReference type="NCBI Taxonomy" id="1505727"/>
    <lineage>
        <taxon>Bacteria</taxon>
        <taxon>Bacillati</taxon>
        <taxon>Actinomycetota</taxon>
        <taxon>Actinomycetes</taxon>
        <taxon>Bifidobacteriales</taxon>
        <taxon>Bifidobacteriaceae</taxon>
        <taxon>Bifidobacterium</taxon>
    </lineage>
</organism>
<dbReference type="InterPro" id="IPR000792">
    <property type="entry name" value="Tscrpt_reg_LuxR_C"/>
</dbReference>
<dbReference type="CDD" id="cd06170">
    <property type="entry name" value="LuxR_C_like"/>
    <property type="match status" value="1"/>
</dbReference>
<feature type="region of interest" description="Disordered" evidence="2">
    <location>
        <begin position="147"/>
        <end position="240"/>
    </location>
</feature>
<dbReference type="Gene3D" id="1.10.10.10">
    <property type="entry name" value="Winged helix-like DNA-binding domain superfamily/Winged helix DNA-binding domain"/>
    <property type="match status" value="1"/>
</dbReference>
<dbReference type="InterPro" id="IPR016032">
    <property type="entry name" value="Sig_transdc_resp-reg_C-effctor"/>
</dbReference>
<feature type="domain" description="HTH luxR-type" evidence="3">
    <location>
        <begin position="263"/>
        <end position="328"/>
    </location>
</feature>
<dbReference type="PANTHER" id="PTHR43214">
    <property type="entry name" value="TWO-COMPONENT RESPONSE REGULATOR"/>
    <property type="match status" value="1"/>
</dbReference>
<keyword evidence="5" id="KW-1185">Reference proteome</keyword>
<dbReference type="InterPro" id="IPR036388">
    <property type="entry name" value="WH-like_DNA-bd_sf"/>
</dbReference>
<dbReference type="OrthoDB" id="3236047at2"/>
<dbReference type="Pfam" id="PF00196">
    <property type="entry name" value="GerE"/>
    <property type="match status" value="1"/>
</dbReference>
<dbReference type="InterPro" id="IPR011006">
    <property type="entry name" value="CheY-like_superfamily"/>
</dbReference>
<dbReference type="GO" id="GO:0003677">
    <property type="term" value="F:DNA binding"/>
    <property type="evidence" value="ECO:0007669"/>
    <property type="project" value="UniProtKB-KW"/>
</dbReference>
<name>A0A1C4H080_9BIFI</name>
<gene>
    <name evidence="4" type="ORF">GA0061077_0054</name>
</gene>
<evidence type="ECO:0000259" key="3">
    <source>
        <dbReference type="PROSITE" id="PS50043"/>
    </source>
</evidence>
<dbReference type="InterPro" id="IPR039420">
    <property type="entry name" value="WalR-like"/>
</dbReference>
<feature type="compositionally biased region" description="Polar residues" evidence="2">
    <location>
        <begin position="151"/>
        <end position="219"/>
    </location>
</feature>
<dbReference type="SUPFAM" id="SSF52172">
    <property type="entry name" value="CheY-like"/>
    <property type="match status" value="1"/>
</dbReference>
<dbReference type="SMART" id="SM00421">
    <property type="entry name" value="HTH_LUXR"/>
    <property type="match status" value="1"/>
</dbReference>
<accession>A0A1C4H080</accession>
<dbReference type="CDD" id="cd00156">
    <property type="entry name" value="REC"/>
    <property type="match status" value="1"/>
</dbReference>
<dbReference type="GO" id="GO:0006355">
    <property type="term" value="P:regulation of DNA-templated transcription"/>
    <property type="evidence" value="ECO:0007669"/>
    <property type="project" value="InterPro"/>
</dbReference>
<protein>
    <submittedName>
        <fullName evidence="4">DNA-binding response regulator, NarL/FixJ family, contains REC and HTH domains</fullName>
    </submittedName>
</protein>
<evidence type="ECO:0000256" key="2">
    <source>
        <dbReference type="SAM" id="MobiDB-lite"/>
    </source>
</evidence>
<keyword evidence="1 4" id="KW-0238">DNA-binding</keyword>
<reference evidence="5" key="1">
    <citation type="submission" date="2016-08" db="EMBL/GenBank/DDBJ databases">
        <authorList>
            <person name="Varghese N."/>
            <person name="Submissions Spin"/>
        </authorList>
    </citation>
    <scope>NUCLEOTIDE SEQUENCE [LARGE SCALE GENOMIC DNA]</scope>
    <source>
        <strain evidence="5">R-52791</strain>
    </source>
</reference>
<dbReference type="Gene3D" id="3.40.50.2300">
    <property type="match status" value="1"/>
</dbReference>
<dbReference type="EMBL" id="FMBL01000001">
    <property type="protein sequence ID" value="SCC78000.1"/>
    <property type="molecule type" value="Genomic_DNA"/>
</dbReference>
<evidence type="ECO:0000313" key="4">
    <source>
        <dbReference type="EMBL" id="SCC78000.1"/>
    </source>
</evidence>
<dbReference type="STRING" id="1505727.GA0061077_0054"/>
<feature type="compositionally biased region" description="Basic and acidic residues" evidence="2">
    <location>
        <begin position="223"/>
        <end position="237"/>
    </location>
</feature>
<proteinExistence type="predicted"/>
<dbReference type="RefSeq" id="WP_091846964.1">
    <property type="nucleotide sequence ID" value="NZ_FMBL01000001.1"/>
</dbReference>
<dbReference type="PROSITE" id="PS50043">
    <property type="entry name" value="HTH_LUXR_2"/>
    <property type="match status" value="1"/>
</dbReference>
<sequence>MNKERLPQSRDLHIAIIDDDPCALHYETALLSFLQNRNGCHFKIWSTTKLEDGIQKCLYDIHPVDVVIFDMSLNNETGRDIPRELKKARPDIIVIGITPHIKDYQLDTGRLSPLRCILDKADLNRNILRILNRLYQEKIIWNHPYTENRRLSNSPPTSHQATIRSTSEQPNTDTFPSFSAQHHNAKISTAKSNISANGPNSSTKKNPLQQAPTASQRICSPQRRGEDHIQNADKEQSRNLSTFGPETLNLAQQMNKMNTTSLATSPAISLTPTETHVLKLSSIGLDPKDIAKRLGVSVNTIYSHRSHIMSKCDTRTWADALSVCLLRTGTSG</sequence>
<dbReference type="PRINTS" id="PR00038">
    <property type="entry name" value="HTHLUXR"/>
</dbReference>
<evidence type="ECO:0000313" key="5">
    <source>
        <dbReference type="Proteomes" id="UP000242610"/>
    </source>
</evidence>
<dbReference type="PANTHER" id="PTHR43214:SF43">
    <property type="entry name" value="TWO-COMPONENT RESPONSE REGULATOR"/>
    <property type="match status" value="1"/>
</dbReference>
<dbReference type="AlphaFoldDB" id="A0A1C4H080"/>
<evidence type="ECO:0000256" key="1">
    <source>
        <dbReference type="ARBA" id="ARBA00023125"/>
    </source>
</evidence>
<dbReference type="Proteomes" id="UP000242610">
    <property type="component" value="Unassembled WGS sequence"/>
</dbReference>